<dbReference type="SMART" id="SM00228">
    <property type="entry name" value="PDZ"/>
    <property type="match status" value="1"/>
</dbReference>
<protein>
    <submittedName>
        <fullName evidence="5">Putative serine protease HtrA</fullName>
    </submittedName>
</protein>
<dbReference type="SUPFAM" id="SSF50156">
    <property type="entry name" value="PDZ domain-like"/>
    <property type="match status" value="1"/>
</dbReference>
<dbReference type="EMBL" id="SIHI01000026">
    <property type="protein sequence ID" value="TWT46991.1"/>
    <property type="molecule type" value="Genomic_DNA"/>
</dbReference>
<keyword evidence="6" id="KW-1185">Reference proteome</keyword>
<dbReference type="InterPro" id="IPR051201">
    <property type="entry name" value="Chloro_Bact_Ser_Proteases"/>
</dbReference>
<dbReference type="AlphaFoldDB" id="A0A5C5WAG1"/>
<accession>A0A5C5WAG1</accession>
<name>A0A5C5WAG1_9PLAN</name>
<dbReference type="Gene3D" id="2.40.10.120">
    <property type="match status" value="1"/>
</dbReference>
<dbReference type="SUPFAM" id="SSF50494">
    <property type="entry name" value="Trypsin-like serine proteases"/>
    <property type="match status" value="1"/>
</dbReference>
<evidence type="ECO:0000259" key="4">
    <source>
        <dbReference type="SMART" id="SM00228"/>
    </source>
</evidence>
<dbReference type="PANTHER" id="PTHR43343:SF3">
    <property type="entry name" value="PROTEASE DO-LIKE 8, CHLOROPLASTIC"/>
    <property type="match status" value="1"/>
</dbReference>
<keyword evidence="1 5" id="KW-0645">Protease</keyword>
<evidence type="ECO:0000313" key="5">
    <source>
        <dbReference type="EMBL" id="TWT46991.1"/>
    </source>
</evidence>
<organism evidence="5 6">
    <name type="scientific">Thalassoglobus neptunius</name>
    <dbReference type="NCBI Taxonomy" id="1938619"/>
    <lineage>
        <taxon>Bacteria</taxon>
        <taxon>Pseudomonadati</taxon>
        <taxon>Planctomycetota</taxon>
        <taxon>Planctomycetia</taxon>
        <taxon>Planctomycetales</taxon>
        <taxon>Planctomycetaceae</taxon>
        <taxon>Thalassoglobus</taxon>
    </lineage>
</organism>
<sequence>MNWLDQYLLRTVSSDGQPQGNSGPSPNTAPVENSDVLDAYSSAVVGVVDQVSPAVVSLWGQHRNGQHGNGSGFLITPDGYAVTNSHVVDGIQKLVAETIDGDRLEAVLVGNDPATDLALLRLESSDFPYAAIGDSEALKVGQLVIAIGSPLGLRTTVSTGVVSALGRNMRGSDGRLIENIVQHAAPINPGNSGGPLVDSRGRVVGVNTAIVQNAQGLGFAVPSATVQWVIGELLQHGEVRRRQLGVTATVRHLPRSMVREFDLLSPSVVEVVDFDASGAAGRAGIQRGDWIVSINDRITENIDDIHRILVQVTSKEELEVRLIRDEEIMTLPLIID</sequence>
<dbReference type="RefSeq" id="WP_146511638.1">
    <property type="nucleotide sequence ID" value="NZ_SIHI01000026.1"/>
</dbReference>
<proteinExistence type="predicted"/>
<comment type="caution">
    <text evidence="5">The sequence shown here is derived from an EMBL/GenBank/DDBJ whole genome shotgun (WGS) entry which is preliminary data.</text>
</comment>
<dbReference type="InterPro" id="IPR001940">
    <property type="entry name" value="Peptidase_S1C"/>
</dbReference>
<dbReference type="Pfam" id="PF17820">
    <property type="entry name" value="PDZ_6"/>
    <property type="match status" value="1"/>
</dbReference>
<dbReference type="InterPro" id="IPR041489">
    <property type="entry name" value="PDZ_6"/>
</dbReference>
<keyword evidence="2" id="KW-0378">Hydrolase</keyword>
<dbReference type="Pfam" id="PF13365">
    <property type="entry name" value="Trypsin_2"/>
    <property type="match status" value="1"/>
</dbReference>
<evidence type="ECO:0000256" key="1">
    <source>
        <dbReference type="ARBA" id="ARBA00022670"/>
    </source>
</evidence>
<dbReference type="InterPro" id="IPR036034">
    <property type="entry name" value="PDZ_sf"/>
</dbReference>
<dbReference type="GO" id="GO:0004252">
    <property type="term" value="F:serine-type endopeptidase activity"/>
    <property type="evidence" value="ECO:0007669"/>
    <property type="project" value="InterPro"/>
</dbReference>
<gene>
    <name evidence="5" type="primary">htrA_6</name>
    <name evidence="5" type="ORF">KOR42_42590</name>
</gene>
<dbReference type="PANTHER" id="PTHR43343">
    <property type="entry name" value="PEPTIDASE S12"/>
    <property type="match status" value="1"/>
</dbReference>
<dbReference type="OrthoDB" id="248175at2"/>
<evidence type="ECO:0000313" key="6">
    <source>
        <dbReference type="Proteomes" id="UP000317243"/>
    </source>
</evidence>
<feature type="domain" description="PDZ" evidence="4">
    <location>
        <begin position="215"/>
        <end position="326"/>
    </location>
</feature>
<reference evidence="5 6" key="1">
    <citation type="submission" date="2019-02" db="EMBL/GenBank/DDBJ databases">
        <title>Deep-cultivation of Planctomycetes and their phenomic and genomic characterization uncovers novel biology.</title>
        <authorList>
            <person name="Wiegand S."/>
            <person name="Jogler M."/>
            <person name="Boedeker C."/>
            <person name="Pinto D."/>
            <person name="Vollmers J."/>
            <person name="Rivas-Marin E."/>
            <person name="Kohn T."/>
            <person name="Peeters S.H."/>
            <person name="Heuer A."/>
            <person name="Rast P."/>
            <person name="Oberbeckmann S."/>
            <person name="Bunk B."/>
            <person name="Jeske O."/>
            <person name="Meyerdierks A."/>
            <person name="Storesund J.E."/>
            <person name="Kallscheuer N."/>
            <person name="Luecker S."/>
            <person name="Lage O.M."/>
            <person name="Pohl T."/>
            <person name="Merkel B.J."/>
            <person name="Hornburger P."/>
            <person name="Mueller R.-W."/>
            <person name="Bruemmer F."/>
            <person name="Labrenz M."/>
            <person name="Spormann A.M."/>
            <person name="Op Den Camp H."/>
            <person name="Overmann J."/>
            <person name="Amann R."/>
            <person name="Jetten M.S.M."/>
            <person name="Mascher T."/>
            <person name="Medema M.H."/>
            <person name="Devos D.P."/>
            <person name="Kaster A.-K."/>
            <person name="Ovreas L."/>
            <person name="Rohde M."/>
            <person name="Galperin M.Y."/>
            <person name="Jogler C."/>
        </authorList>
    </citation>
    <scope>NUCLEOTIDE SEQUENCE [LARGE SCALE GENOMIC DNA]</scope>
    <source>
        <strain evidence="5 6">KOR42</strain>
    </source>
</reference>
<dbReference type="PRINTS" id="PR00834">
    <property type="entry name" value="PROTEASES2C"/>
</dbReference>
<evidence type="ECO:0000256" key="3">
    <source>
        <dbReference type="SAM" id="MobiDB-lite"/>
    </source>
</evidence>
<dbReference type="InterPro" id="IPR001478">
    <property type="entry name" value="PDZ"/>
</dbReference>
<dbReference type="Gene3D" id="2.30.42.10">
    <property type="match status" value="1"/>
</dbReference>
<evidence type="ECO:0000256" key="2">
    <source>
        <dbReference type="ARBA" id="ARBA00022801"/>
    </source>
</evidence>
<dbReference type="Proteomes" id="UP000317243">
    <property type="component" value="Unassembled WGS sequence"/>
</dbReference>
<feature type="region of interest" description="Disordered" evidence="3">
    <location>
        <begin position="13"/>
        <end position="33"/>
    </location>
</feature>
<dbReference type="InterPro" id="IPR009003">
    <property type="entry name" value="Peptidase_S1_PA"/>
</dbReference>
<feature type="compositionally biased region" description="Polar residues" evidence="3">
    <location>
        <begin position="13"/>
        <end position="31"/>
    </location>
</feature>
<dbReference type="GO" id="GO:0006508">
    <property type="term" value="P:proteolysis"/>
    <property type="evidence" value="ECO:0007669"/>
    <property type="project" value="UniProtKB-KW"/>
</dbReference>